<dbReference type="GeneID" id="34583032"/>
<accession>A0A1F5KZG4</accession>
<organism evidence="1 2">
    <name type="scientific">Penicillium arizonense</name>
    <dbReference type="NCBI Taxonomy" id="1835702"/>
    <lineage>
        <taxon>Eukaryota</taxon>
        <taxon>Fungi</taxon>
        <taxon>Dikarya</taxon>
        <taxon>Ascomycota</taxon>
        <taxon>Pezizomycotina</taxon>
        <taxon>Eurotiomycetes</taxon>
        <taxon>Eurotiomycetidae</taxon>
        <taxon>Eurotiales</taxon>
        <taxon>Aspergillaceae</taxon>
        <taxon>Penicillium</taxon>
    </lineage>
</organism>
<evidence type="ECO:0000313" key="1">
    <source>
        <dbReference type="EMBL" id="OGE46372.1"/>
    </source>
</evidence>
<gene>
    <name evidence="1" type="ORF">PENARI_c336G04637</name>
</gene>
<name>A0A1F5KZG4_PENAI</name>
<comment type="caution">
    <text evidence="1">The sequence shown here is derived from an EMBL/GenBank/DDBJ whole genome shotgun (WGS) entry which is preliminary data.</text>
</comment>
<feature type="non-terminal residue" evidence="1">
    <location>
        <position position="79"/>
    </location>
</feature>
<dbReference type="AlphaFoldDB" id="A0A1F5KZG4"/>
<dbReference type="RefSeq" id="XP_022481846.1">
    <property type="nucleotide sequence ID" value="XM_022638298.1"/>
</dbReference>
<dbReference type="Proteomes" id="UP000177622">
    <property type="component" value="Unassembled WGS sequence"/>
</dbReference>
<proteinExistence type="predicted"/>
<sequence length="79" mass="9144">MFHLSRYFHGRLAGSQEKAATRTRARHERFLSKRQHDWIGCDDFALSPIDVTRSGNFKSTMEAQQVACRNIYSLPCIVE</sequence>
<evidence type="ECO:0000313" key="2">
    <source>
        <dbReference type="Proteomes" id="UP000177622"/>
    </source>
</evidence>
<protein>
    <submittedName>
        <fullName evidence="1">Uncharacterized protein</fullName>
    </submittedName>
</protein>
<reference evidence="1 2" key="1">
    <citation type="journal article" date="2016" name="Sci. Rep.">
        <title>Penicillium arizonense, a new, genome sequenced fungal species, reveals a high chemical diversity in secreted metabolites.</title>
        <authorList>
            <person name="Grijseels S."/>
            <person name="Nielsen J.C."/>
            <person name="Randelovic M."/>
            <person name="Nielsen J."/>
            <person name="Nielsen K.F."/>
            <person name="Workman M."/>
            <person name="Frisvad J.C."/>
        </authorList>
    </citation>
    <scope>NUCLEOTIDE SEQUENCE [LARGE SCALE GENOMIC DNA]</scope>
    <source>
        <strain evidence="1 2">CBS 141311</strain>
    </source>
</reference>
<keyword evidence="2" id="KW-1185">Reference proteome</keyword>
<dbReference type="EMBL" id="LXJU01000336">
    <property type="protein sequence ID" value="OGE46372.1"/>
    <property type="molecule type" value="Genomic_DNA"/>
</dbReference>